<name>A0ABW0YQA2_9BACI</name>
<dbReference type="Proteomes" id="UP001596142">
    <property type="component" value="Unassembled WGS sequence"/>
</dbReference>
<evidence type="ECO:0000313" key="2">
    <source>
        <dbReference type="EMBL" id="MFC5712544.1"/>
    </source>
</evidence>
<gene>
    <name evidence="2" type="ORF">ACFPU1_07110</name>
</gene>
<comment type="caution">
    <text evidence="2">The sequence shown here is derived from an EMBL/GenBank/DDBJ whole genome shotgun (WGS) entry which is preliminary data.</text>
</comment>
<protein>
    <submittedName>
        <fullName evidence="2">Uncharacterized protein</fullName>
    </submittedName>
</protein>
<accession>A0ABW0YQA2</accession>
<dbReference type="RefSeq" id="WP_385939723.1">
    <property type="nucleotide sequence ID" value="NZ_JBHSOZ010000003.1"/>
</dbReference>
<evidence type="ECO:0000256" key="1">
    <source>
        <dbReference type="SAM" id="MobiDB-lite"/>
    </source>
</evidence>
<proteinExistence type="predicted"/>
<feature type="region of interest" description="Disordered" evidence="1">
    <location>
        <begin position="14"/>
        <end position="37"/>
    </location>
</feature>
<keyword evidence="3" id="KW-1185">Reference proteome</keyword>
<sequence>MNNITKEPWKTYWYGTKPIPSPHSDDKNNGNIPQPEDINKLWSSCIEKIAKHI</sequence>
<dbReference type="EMBL" id="JBHSOZ010000003">
    <property type="protein sequence ID" value="MFC5712544.1"/>
    <property type="molecule type" value="Genomic_DNA"/>
</dbReference>
<evidence type="ECO:0000313" key="3">
    <source>
        <dbReference type="Proteomes" id="UP001596142"/>
    </source>
</evidence>
<reference evidence="3" key="1">
    <citation type="journal article" date="2019" name="Int. J. Syst. Evol. Microbiol.">
        <title>The Global Catalogue of Microorganisms (GCM) 10K type strain sequencing project: providing services to taxonomists for standard genome sequencing and annotation.</title>
        <authorList>
            <consortium name="The Broad Institute Genomics Platform"/>
            <consortium name="The Broad Institute Genome Sequencing Center for Infectious Disease"/>
            <person name="Wu L."/>
            <person name="Ma J."/>
        </authorList>
    </citation>
    <scope>NUCLEOTIDE SEQUENCE [LARGE SCALE GENOMIC DNA]</scope>
    <source>
        <strain evidence="3">CECT 7184</strain>
    </source>
</reference>
<organism evidence="2 3">
    <name type="scientific">Thalassorhabdus alkalitolerans</name>
    <dbReference type="NCBI Taxonomy" id="2282697"/>
    <lineage>
        <taxon>Bacteria</taxon>
        <taxon>Bacillati</taxon>
        <taxon>Bacillota</taxon>
        <taxon>Bacilli</taxon>
        <taxon>Bacillales</taxon>
        <taxon>Bacillaceae</taxon>
        <taxon>Thalassorhabdus</taxon>
    </lineage>
</organism>